<accession>A0ABD5PHQ2</accession>
<evidence type="ECO:0000313" key="3">
    <source>
        <dbReference type="Proteomes" id="UP001595921"/>
    </source>
</evidence>
<evidence type="ECO:0000256" key="1">
    <source>
        <dbReference type="SAM" id="Phobius"/>
    </source>
</evidence>
<proteinExistence type="predicted"/>
<keyword evidence="1" id="KW-1133">Transmembrane helix</keyword>
<keyword evidence="1" id="KW-0812">Transmembrane</keyword>
<evidence type="ECO:0000313" key="2">
    <source>
        <dbReference type="EMBL" id="MFC4360446.1"/>
    </source>
</evidence>
<comment type="caution">
    <text evidence="2">The sequence shown here is derived from an EMBL/GenBank/DDBJ whole genome shotgun (WGS) entry which is preliminary data.</text>
</comment>
<gene>
    <name evidence="2" type="ORF">ACFO0N_21075</name>
</gene>
<feature type="transmembrane region" description="Helical" evidence="1">
    <location>
        <begin position="32"/>
        <end position="49"/>
    </location>
</feature>
<name>A0ABD5PHQ2_9EURY</name>
<organism evidence="2 3">
    <name type="scientific">Halobium salinum</name>
    <dbReference type="NCBI Taxonomy" id="1364940"/>
    <lineage>
        <taxon>Archaea</taxon>
        <taxon>Methanobacteriati</taxon>
        <taxon>Methanobacteriota</taxon>
        <taxon>Stenosarchaea group</taxon>
        <taxon>Halobacteria</taxon>
        <taxon>Halobacteriales</taxon>
        <taxon>Haloferacaceae</taxon>
        <taxon>Halobium</taxon>
    </lineage>
</organism>
<keyword evidence="3" id="KW-1185">Reference proteome</keyword>
<dbReference type="Proteomes" id="UP001595921">
    <property type="component" value="Unassembled WGS sequence"/>
</dbReference>
<dbReference type="EMBL" id="JBHSDS010000017">
    <property type="protein sequence ID" value="MFC4360446.1"/>
    <property type="molecule type" value="Genomic_DNA"/>
</dbReference>
<feature type="transmembrane region" description="Helical" evidence="1">
    <location>
        <begin position="7"/>
        <end position="26"/>
    </location>
</feature>
<protein>
    <submittedName>
        <fullName evidence="2">Uncharacterized protein</fullName>
    </submittedName>
</protein>
<keyword evidence="1" id="KW-0472">Membrane</keyword>
<sequence>MEIRTRLYVAGLVAALAAYIFTVIAFTGLLNFAQTGVFAVVFLVILLGFERFMMWAETLESEEATSAQI</sequence>
<dbReference type="AlphaFoldDB" id="A0ABD5PHQ2"/>
<reference evidence="2 3" key="1">
    <citation type="journal article" date="2019" name="Int. J. Syst. Evol. Microbiol.">
        <title>The Global Catalogue of Microorganisms (GCM) 10K type strain sequencing project: providing services to taxonomists for standard genome sequencing and annotation.</title>
        <authorList>
            <consortium name="The Broad Institute Genomics Platform"/>
            <consortium name="The Broad Institute Genome Sequencing Center for Infectious Disease"/>
            <person name="Wu L."/>
            <person name="Ma J."/>
        </authorList>
    </citation>
    <scope>NUCLEOTIDE SEQUENCE [LARGE SCALE GENOMIC DNA]</scope>
    <source>
        <strain evidence="2 3">CGMCC 1.12553</strain>
    </source>
</reference>
<dbReference type="RefSeq" id="WP_267620637.1">
    <property type="nucleotide sequence ID" value="NZ_JAODIW010000005.1"/>
</dbReference>